<dbReference type="PANTHER" id="PTHR47506">
    <property type="entry name" value="TRANSCRIPTIONAL REGULATORY PROTEIN"/>
    <property type="match status" value="1"/>
</dbReference>
<dbReference type="InterPro" id="IPR009057">
    <property type="entry name" value="Homeodomain-like_sf"/>
</dbReference>
<dbReference type="Pfam" id="PF00440">
    <property type="entry name" value="TetR_N"/>
    <property type="match status" value="1"/>
</dbReference>
<dbReference type="InterPro" id="IPR011075">
    <property type="entry name" value="TetR_C"/>
</dbReference>
<dbReference type="PROSITE" id="PS50977">
    <property type="entry name" value="HTH_TETR_2"/>
    <property type="match status" value="1"/>
</dbReference>
<comment type="caution">
    <text evidence="7">The sequence shown here is derived from an EMBL/GenBank/DDBJ whole genome shotgun (WGS) entry which is preliminary data.</text>
</comment>
<keyword evidence="8" id="KW-1185">Reference proteome</keyword>
<dbReference type="EMBL" id="WIBF01000009">
    <property type="protein sequence ID" value="MQQ09646.1"/>
    <property type="molecule type" value="Genomic_DNA"/>
</dbReference>
<evidence type="ECO:0000256" key="1">
    <source>
        <dbReference type="ARBA" id="ARBA00023015"/>
    </source>
</evidence>
<dbReference type="Proteomes" id="UP000444174">
    <property type="component" value="Unassembled WGS sequence"/>
</dbReference>
<dbReference type="RefSeq" id="WP_153216622.1">
    <property type="nucleotide sequence ID" value="NZ_WIBF01000009.1"/>
</dbReference>
<feature type="DNA-binding region" description="H-T-H motif" evidence="4">
    <location>
        <begin position="46"/>
        <end position="65"/>
    </location>
</feature>
<dbReference type="InterPro" id="IPR036271">
    <property type="entry name" value="Tet_transcr_reg_TetR-rel_C_sf"/>
</dbReference>
<evidence type="ECO:0000256" key="3">
    <source>
        <dbReference type="ARBA" id="ARBA00023163"/>
    </source>
</evidence>
<keyword evidence="2 4" id="KW-0238">DNA-binding</keyword>
<evidence type="ECO:0000256" key="4">
    <source>
        <dbReference type="PROSITE-ProRule" id="PRU00335"/>
    </source>
</evidence>
<evidence type="ECO:0000256" key="2">
    <source>
        <dbReference type="ARBA" id="ARBA00023125"/>
    </source>
</evidence>
<reference evidence="7 8" key="1">
    <citation type="submission" date="2019-10" db="EMBL/GenBank/DDBJ databases">
        <title>Epibacterium sp. nov., isolated from seawater.</title>
        <authorList>
            <person name="Zhang X."/>
            <person name="Li N."/>
        </authorList>
    </citation>
    <scope>NUCLEOTIDE SEQUENCE [LARGE SCALE GENOMIC DNA]</scope>
    <source>
        <strain evidence="7 8">SM1979</strain>
    </source>
</reference>
<dbReference type="SUPFAM" id="SSF46689">
    <property type="entry name" value="Homeodomain-like"/>
    <property type="match status" value="1"/>
</dbReference>
<feature type="domain" description="HTH tetR-type" evidence="6">
    <location>
        <begin position="23"/>
        <end position="83"/>
    </location>
</feature>
<keyword evidence="3" id="KW-0804">Transcription</keyword>
<dbReference type="SUPFAM" id="SSF48498">
    <property type="entry name" value="Tetracyclin repressor-like, C-terminal domain"/>
    <property type="match status" value="1"/>
</dbReference>
<name>A0A843YEY2_9RHOB</name>
<keyword evidence="1" id="KW-0805">Transcription regulation</keyword>
<dbReference type="InterPro" id="IPR001647">
    <property type="entry name" value="HTH_TetR"/>
</dbReference>
<dbReference type="AlphaFoldDB" id="A0A843YEY2"/>
<evidence type="ECO:0000313" key="8">
    <source>
        <dbReference type="Proteomes" id="UP000444174"/>
    </source>
</evidence>
<protein>
    <submittedName>
        <fullName evidence="7">TetR family transcriptional regulator</fullName>
    </submittedName>
</protein>
<sequence length="212" mass="23956">MPQKSTKSAPRKRGRPAGRPENSDVRNKLLREGLIFLTEKGYTSAGVDEILLSAQVPKGSFYYHFKNKADFGLHLVDAYHLYFLRKLDRCLTNADLPYIQRVQAFMDDAAAGMKRHGFQRGCLIGNLGQEMGVLPEAFRARLIAVLEDWQSRLATYLASAQADGTLPAHHDPHQLAVNFWIGWEGAVLRAKLERRAAPLTSFADFFMEHLRD</sequence>
<evidence type="ECO:0000259" key="6">
    <source>
        <dbReference type="PROSITE" id="PS50977"/>
    </source>
</evidence>
<dbReference type="PANTHER" id="PTHR47506:SF6">
    <property type="entry name" value="HTH-TYPE TRANSCRIPTIONAL REPRESSOR NEMR"/>
    <property type="match status" value="1"/>
</dbReference>
<organism evidence="7 8">
    <name type="scientific">Tritonibacter litoralis</name>
    <dbReference type="NCBI Taxonomy" id="2662264"/>
    <lineage>
        <taxon>Bacteria</taxon>
        <taxon>Pseudomonadati</taxon>
        <taxon>Pseudomonadota</taxon>
        <taxon>Alphaproteobacteria</taxon>
        <taxon>Rhodobacterales</taxon>
        <taxon>Paracoccaceae</taxon>
        <taxon>Tritonibacter</taxon>
    </lineage>
</organism>
<dbReference type="Gene3D" id="1.10.357.10">
    <property type="entry name" value="Tetracycline Repressor, domain 2"/>
    <property type="match status" value="1"/>
</dbReference>
<gene>
    <name evidence="7" type="ORF">GFB49_14360</name>
</gene>
<evidence type="ECO:0000313" key="7">
    <source>
        <dbReference type="EMBL" id="MQQ09646.1"/>
    </source>
</evidence>
<feature type="region of interest" description="Disordered" evidence="5">
    <location>
        <begin position="1"/>
        <end position="24"/>
    </location>
</feature>
<dbReference type="GO" id="GO:0003677">
    <property type="term" value="F:DNA binding"/>
    <property type="evidence" value="ECO:0007669"/>
    <property type="project" value="UniProtKB-UniRule"/>
</dbReference>
<accession>A0A843YEY2</accession>
<dbReference type="Pfam" id="PF16925">
    <property type="entry name" value="TetR_C_13"/>
    <property type="match status" value="1"/>
</dbReference>
<proteinExistence type="predicted"/>
<evidence type="ECO:0000256" key="5">
    <source>
        <dbReference type="SAM" id="MobiDB-lite"/>
    </source>
</evidence>